<reference evidence="2 3" key="1">
    <citation type="submission" date="2018-03" db="EMBL/GenBank/DDBJ databases">
        <title>Genomic Encyclopedia of Archaeal and Bacterial Type Strains, Phase II (KMG-II): from individual species to whole genera.</title>
        <authorList>
            <person name="Goeker M."/>
        </authorList>
    </citation>
    <scope>NUCLEOTIDE SEQUENCE [LARGE SCALE GENOMIC DNA]</scope>
    <source>
        <strain evidence="2 3">DSM 24859</strain>
    </source>
</reference>
<name>A0A2P8HDP6_CHINA</name>
<dbReference type="Gene3D" id="3.40.630.30">
    <property type="match status" value="1"/>
</dbReference>
<organism evidence="2 3">
    <name type="scientific">Chitinophaga niastensis</name>
    <dbReference type="NCBI Taxonomy" id="536980"/>
    <lineage>
        <taxon>Bacteria</taxon>
        <taxon>Pseudomonadati</taxon>
        <taxon>Bacteroidota</taxon>
        <taxon>Chitinophagia</taxon>
        <taxon>Chitinophagales</taxon>
        <taxon>Chitinophagaceae</taxon>
        <taxon>Chitinophaga</taxon>
    </lineage>
</organism>
<gene>
    <name evidence="2" type="ORF">CLV51_106222</name>
</gene>
<dbReference type="RefSeq" id="WP_106530633.1">
    <property type="nucleotide sequence ID" value="NZ_PYAW01000006.1"/>
</dbReference>
<dbReference type="InterPro" id="IPR016181">
    <property type="entry name" value="Acyl_CoA_acyltransferase"/>
</dbReference>
<protein>
    <submittedName>
        <fullName evidence="2">Acetyltransferase (GNAT) family protein</fullName>
    </submittedName>
</protein>
<proteinExistence type="predicted"/>
<evidence type="ECO:0000313" key="3">
    <source>
        <dbReference type="Proteomes" id="UP000240971"/>
    </source>
</evidence>
<evidence type="ECO:0000313" key="2">
    <source>
        <dbReference type="EMBL" id="PSL44356.1"/>
    </source>
</evidence>
<dbReference type="SUPFAM" id="SSF55729">
    <property type="entry name" value="Acyl-CoA N-acyltransferases (Nat)"/>
    <property type="match status" value="1"/>
</dbReference>
<dbReference type="GO" id="GO:0016747">
    <property type="term" value="F:acyltransferase activity, transferring groups other than amino-acyl groups"/>
    <property type="evidence" value="ECO:0007669"/>
    <property type="project" value="InterPro"/>
</dbReference>
<evidence type="ECO:0000259" key="1">
    <source>
        <dbReference type="PROSITE" id="PS51186"/>
    </source>
</evidence>
<dbReference type="CDD" id="cd04301">
    <property type="entry name" value="NAT_SF"/>
    <property type="match status" value="1"/>
</dbReference>
<dbReference type="InterPro" id="IPR000182">
    <property type="entry name" value="GNAT_dom"/>
</dbReference>
<feature type="domain" description="N-acetyltransferase" evidence="1">
    <location>
        <begin position="1"/>
        <end position="159"/>
    </location>
</feature>
<sequence>MRIENSTLADVDTIFKLYDEGTHYQKSVAKKHWQGFERSLVENEIKEKRQWKIIADEQVVCVFAIAFNDPLIWKEKDNDPAVYIHRIATNPLFRGNSYVKHIITWAKEYARNINKDFIRMDTGSGNERLNNYYISCGFTYLGITTLGDSDGLPAHYRGGSSSLFEIRLK</sequence>
<dbReference type="PROSITE" id="PS51186">
    <property type="entry name" value="GNAT"/>
    <property type="match status" value="1"/>
</dbReference>
<keyword evidence="2" id="KW-0808">Transferase</keyword>
<dbReference type="Proteomes" id="UP000240971">
    <property type="component" value="Unassembled WGS sequence"/>
</dbReference>
<dbReference type="OrthoDB" id="758560at2"/>
<comment type="caution">
    <text evidence="2">The sequence shown here is derived from an EMBL/GenBank/DDBJ whole genome shotgun (WGS) entry which is preliminary data.</text>
</comment>
<keyword evidence="3" id="KW-1185">Reference proteome</keyword>
<dbReference type="AlphaFoldDB" id="A0A2P8HDP6"/>
<accession>A0A2P8HDP6</accession>
<dbReference type="EMBL" id="PYAW01000006">
    <property type="protein sequence ID" value="PSL44356.1"/>
    <property type="molecule type" value="Genomic_DNA"/>
</dbReference>
<dbReference type="Pfam" id="PF00583">
    <property type="entry name" value="Acetyltransf_1"/>
    <property type="match status" value="1"/>
</dbReference>